<evidence type="ECO:0000313" key="2">
    <source>
        <dbReference type="EMBL" id="KOS06102.1"/>
    </source>
</evidence>
<accession>A0A0M9VHZ9</accession>
<dbReference type="EMBL" id="LIYD01000005">
    <property type="protein sequence ID" value="KOS06102.1"/>
    <property type="molecule type" value="Genomic_DNA"/>
</dbReference>
<dbReference type="RefSeq" id="WP_054407590.1">
    <property type="nucleotide sequence ID" value="NZ_FOYA01000007.1"/>
</dbReference>
<gene>
    <name evidence="2" type="ORF">AM493_08665</name>
</gene>
<comment type="caution">
    <text evidence="2">The sequence shown here is derived from an EMBL/GenBank/DDBJ whole genome shotgun (WGS) entry which is preliminary data.</text>
</comment>
<name>A0A0M9VHZ9_9FLAO</name>
<evidence type="ECO:0000313" key="3">
    <source>
        <dbReference type="Proteomes" id="UP000037755"/>
    </source>
</evidence>
<protein>
    <recommendedName>
        <fullName evidence="1">DUF4440 domain-containing protein</fullName>
    </recommendedName>
</protein>
<feature type="domain" description="DUF4440" evidence="1">
    <location>
        <begin position="7"/>
        <end position="114"/>
    </location>
</feature>
<dbReference type="OrthoDB" id="997066at2"/>
<dbReference type="Gene3D" id="3.10.450.50">
    <property type="match status" value="1"/>
</dbReference>
<dbReference type="AlphaFoldDB" id="A0A0M9VHZ9"/>
<organism evidence="2 3">
    <name type="scientific">Flavobacterium akiainvivens</name>
    <dbReference type="NCBI Taxonomy" id="1202724"/>
    <lineage>
        <taxon>Bacteria</taxon>
        <taxon>Pseudomonadati</taxon>
        <taxon>Bacteroidota</taxon>
        <taxon>Flavobacteriia</taxon>
        <taxon>Flavobacteriales</taxon>
        <taxon>Flavobacteriaceae</taxon>
        <taxon>Flavobacterium</taxon>
    </lineage>
</organism>
<evidence type="ECO:0000259" key="1">
    <source>
        <dbReference type="Pfam" id="PF14534"/>
    </source>
</evidence>
<proteinExistence type="predicted"/>
<keyword evidence="3" id="KW-1185">Reference proteome</keyword>
<sequence length="124" mass="13553">MDTIMQIETLDAQLIEAMKTSNVAVLDSLLHEGVIFTNHAGHLVTKGDDLETHRSGNLQIFSLETGAQFIQDYGDVAVVSVVVDISGSFSGHTFAGIHRYTRVWKKNEAGSWQVIAAHESQVIS</sequence>
<dbReference type="InterPro" id="IPR027843">
    <property type="entry name" value="DUF4440"/>
</dbReference>
<dbReference type="Pfam" id="PF14534">
    <property type="entry name" value="DUF4440"/>
    <property type="match status" value="1"/>
</dbReference>
<reference evidence="2 3" key="1">
    <citation type="submission" date="2015-08" db="EMBL/GenBank/DDBJ databases">
        <title>Whole genome sequence of Flavobacterium akiainvivens IK-1T, from decaying Wikstroemia oahuensis, an endemic Hawaiian shrub.</title>
        <authorList>
            <person name="Wan X."/>
            <person name="Hou S."/>
            <person name="Saito J."/>
            <person name="Donachie S."/>
        </authorList>
    </citation>
    <scope>NUCLEOTIDE SEQUENCE [LARGE SCALE GENOMIC DNA]</scope>
    <source>
        <strain evidence="2 3">IK-1</strain>
    </source>
</reference>
<dbReference type="Proteomes" id="UP000037755">
    <property type="component" value="Unassembled WGS sequence"/>
</dbReference>
<dbReference type="SUPFAM" id="SSF54427">
    <property type="entry name" value="NTF2-like"/>
    <property type="match status" value="1"/>
</dbReference>
<dbReference type="InterPro" id="IPR032710">
    <property type="entry name" value="NTF2-like_dom_sf"/>
</dbReference>
<dbReference type="PATRIC" id="fig|1202724.3.peg.1800"/>